<proteinExistence type="predicted"/>
<dbReference type="VEuPathDB" id="VectorBase:ASTEI20_041158"/>
<dbReference type="EnsemblMetazoa" id="ASTEI11318-RA">
    <property type="protein sequence ID" value="ASTEI11318-PA"/>
    <property type="gene ID" value="ASTEI11318"/>
</dbReference>
<dbReference type="STRING" id="30069.A0A182YS82"/>
<dbReference type="VEuPathDB" id="VectorBase:ASTEI11318"/>
<dbReference type="AlphaFoldDB" id="A0A182YS82"/>
<dbReference type="Proteomes" id="UP000076408">
    <property type="component" value="Unassembled WGS sequence"/>
</dbReference>
<accession>A0A182YS82</accession>
<reference evidence="1" key="2">
    <citation type="submission" date="2020-05" db="UniProtKB">
        <authorList>
            <consortium name="EnsemblMetazoa"/>
        </authorList>
    </citation>
    <scope>IDENTIFICATION</scope>
    <source>
        <strain evidence="1">Indian</strain>
    </source>
</reference>
<evidence type="ECO:0000313" key="2">
    <source>
        <dbReference type="Proteomes" id="UP000076408"/>
    </source>
</evidence>
<dbReference type="VEuPathDB" id="VectorBase:ASTE001981"/>
<keyword evidence="2" id="KW-1185">Reference proteome</keyword>
<organism evidence="1 2">
    <name type="scientific">Anopheles stephensi</name>
    <name type="common">Indo-Pakistan malaria mosquito</name>
    <dbReference type="NCBI Taxonomy" id="30069"/>
    <lineage>
        <taxon>Eukaryota</taxon>
        <taxon>Metazoa</taxon>
        <taxon>Ecdysozoa</taxon>
        <taxon>Arthropoda</taxon>
        <taxon>Hexapoda</taxon>
        <taxon>Insecta</taxon>
        <taxon>Pterygota</taxon>
        <taxon>Neoptera</taxon>
        <taxon>Endopterygota</taxon>
        <taxon>Diptera</taxon>
        <taxon>Nematocera</taxon>
        <taxon>Culicoidea</taxon>
        <taxon>Culicidae</taxon>
        <taxon>Anophelinae</taxon>
        <taxon>Anopheles</taxon>
    </lineage>
</organism>
<name>A0A182YS82_ANOST</name>
<sequence length="326" mass="34531">MAKVATVCLAIVALVGSAAAVSYPSQYCPSNEVLVASPPCCEPTCDCDCEQSTCQQLLVYQPTCVCMTGYVRLDGQCVPKSCCPAPETEPPCTTAAPVYHPPSCGCGQHPCQCAQPVYHPAPVYQPCETTCAPVEPSTCAPPVYEKPACGCGQHPCQCAQPVYHPAPVYKPCETTCAPVETTTVCSYHPVYEQPSCGCGQTPCKCPVYEQPSCGCGQTPCKCVQPVYHPPPCETTTAAPVSTCAPCEQLVFAHPCCEPTCDNDCSGVQCSPLLLVEEPTCACRPGLVRYQGHCVEPTVCPKSASRYRLFVPKTVSCACNAQNVVVY</sequence>
<evidence type="ECO:0000313" key="1">
    <source>
        <dbReference type="EnsemblMetazoa" id="ASTEI11318-PA"/>
    </source>
</evidence>
<reference evidence="2" key="1">
    <citation type="journal article" date="2014" name="Genome Biol.">
        <title>Genome analysis of a major urban malaria vector mosquito, Anopheles stephensi.</title>
        <authorList>
            <person name="Jiang X."/>
            <person name="Peery A."/>
            <person name="Hall A.B."/>
            <person name="Sharma A."/>
            <person name="Chen X.G."/>
            <person name="Waterhouse R.M."/>
            <person name="Komissarov A."/>
            <person name="Riehle M.M."/>
            <person name="Shouche Y."/>
            <person name="Sharakhova M.V."/>
            <person name="Lawson D."/>
            <person name="Pakpour N."/>
            <person name="Arensburger P."/>
            <person name="Davidson V.L."/>
            <person name="Eiglmeier K."/>
            <person name="Emrich S."/>
            <person name="George P."/>
            <person name="Kennedy R.C."/>
            <person name="Mane S.P."/>
            <person name="Maslen G."/>
            <person name="Oringanje C."/>
            <person name="Qi Y."/>
            <person name="Settlage R."/>
            <person name="Tojo M."/>
            <person name="Tubio J.M."/>
            <person name="Unger M.F."/>
            <person name="Wang B."/>
            <person name="Vernick K.D."/>
            <person name="Ribeiro J.M."/>
            <person name="James A.A."/>
            <person name="Michel K."/>
            <person name="Riehle M.A."/>
            <person name="Luckhart S."/>
            <person name="Sharakhov I.V."/>
            <person name="Tu Z."/>
        </authorList>
    </citation>
    <scope>NUCLEOTIDE SEQUENCE [LARGE SCALE GENOMIC DNA]</scope>
    <source>
        <strain evidence="2">Indian</strain>
    </source>
</reference>
<protein>
    <submittedName>
        <fullName evidence="1">Uncharacterized protein</fullName>
    </submittedName>
</protein>
<dbReference type="Gene3D" id="2.10.25.10">
    <property type="entry name" value="Laminin"/>
    <property type="match status" value="2"/>
</dbReference>
<dbReference type="OMA" id="CGQTPCK"/>